<dbReference type="EMBL" id="JBICBT010001169">
    <property type="protein sequence ID" value="KAL3080228.1"/>
    <property type="molecule type" value="Genomic_DNA"/>
</dbReference>
<reference evidence="1 2" key="1">
    <citation type="submission" date="2024-10" db="EMBL/GenBank/DDBJ databases">
        <authorList>
            <person name="Kim D."/>
        </authorList>
    </citation>
    <scope>NUCLEOTIDE SEQUENCE [LARGE SCALE GENOMIC DNA]</scope>
    <source>
        <strain evidence="1">BH-2024</strain>
    </source>
</reference>
<dbReference type="Proteomes" id="UP001620626">
    <property type="component" value="Unassembled WGS sequence"/>
</dbReference>
<organism evidence="1 2">
    <name type="scientific">Heterodera trifolii</name>
    <dbReference type="NCBI Taxonomy" id="157864"/>
    <lineage>
        <taxon>Eukaryota</taxon>
        <taxon>Metazoa</taxon>
        <taxon>Ecdysozoa</taxon>
        <taxon>Nematoda</taxon>
        <taxon>Chromadorea</taxon>
        <taxon>Rhabditida</taxon>
        <taxon>Tylenchina</taxon>
        <taxon>Tylenchomorpha</taxon>
        <taxon>Tylenchoidea</taxon>
        <taxon>Heteroderidae</taxon>
        <taxon>Heteroderinae</taxon>
        <taxon>Heterodera</taxon>
    </lineage>
</organism>
<dbReference type="AlphaFoldDB" id="A0ABD2IVJ4"/>
<accession>A0ABD2IVJ4</accession>
<evidence type="ECO:0000313" key="2">
    <source>
        <dbReference type="Proteomes" id="UP001620626"/>
    </source>
</evidence>
<gene>
    <name evidence="1" type="ORF">niasHT_039343</name>
</gene>
<sequence length="72" mass="7866">MSSPTNVFNGTLLFDTTALFCLTQRHTSVRHTSRAFGDHSLPNKNILRHSLRSGARKNASSLAIVSTLIGKI</sequence>
<keyword evidence="2" id="KW-1185">Reference proteome</keyword>
<protein>
    <submittedName>
        <fullName evidence="1">Uncharacterized protein</fullName>
    </submittedName>
</protein>
<proteinExistence type="predicted"/>
<evidence type="ECO:0000313" key="1">
    <source>
        <dbReference type="EMBL" id="KAL3080228.1"/>
    </source>
</evidence>
<name>A0ABD2IVJ4_9BILA</name>
<comment type="caution">
    <text evidence="1">The sequence shown here is derived from an EMBL/GenBank/DDBJ whole genome shotgun (WGS) entry which is preliminary data.</text>
</comment>